<sequence>MPGATFLEGDVVELCTVESEDAAFLTEAVNDPAVRQSLGVADPRGRQHHEEWIEEEVNGGDGITLLVVADGDPVGVVSTVWIADRNGHAILSAWIAADAHGEGYGSDATATFIEYLFDEKRMHSVRAEAYETNEASNALLQSIGLDRVGTIPEGAFVDGEFVDSHVYATTADDWRAQRE</sequence>
<evidence type="ECO:0000259" key="1">
    <source>
        <dbReference type="PROSITE" id="PS51186"/>
    </source>
</evidence>
<organism evidence="2 3">
    <name type="scientific">Halorubellus litoreus</name>
    <dbReference type="NCBI Taxonomy" id="755308"/>
    <lineage>
        <taxon>Archaea</taxon>
        <taxon>Methanobacteriati</taxon>
        <taxon>Methanobacteriota</taxon>
        <taxon>Stenosarchaea group</taxon>
        <taxon>Halobacteria</taxon>
        <taxon>Halobacteriales</taxon>
        <taxon>Halorubellaceae</taxon>
        <taxon>Halorubellus</taxon>
    </lineage>
</organism>
<comment type="caution">
    <text evidence="2">The sequence shown here is derived from an EMBL/GenBank/DDBJ whole genome shotgun (WGS) entry which is preliminary data.</text>
</comment>
<gene>
    <name evidence="2" type="ORF">ACFQGB_09875</name>
</gene>
<evidence type="ECO:0000313" key="3">
    <source>
        <dbReference type="Proteomes" id="UP001596395"/>
    </source>
</evidence>
<proteinExistence type="predicted"/>
<dbReference type="InterPro" id="IPR000182">
    <property type="entry name" value="GNAT_dom"/>
</dbReference>
<keyword evidence="3" id="KW-1185">Reference proteome</keyword>
<accession>A0ABD5VC78</accession>
<dbReference type="InterPro" id="IPR016181">
    <property type="entry name" value="Acyl_CoA_acyltransferase"/>
</dbReference>
<dbReference type="PANTHER" id="PTHR43441">
    <property type="entry name" value="RIBOSOMAL-PROTEIN-SERINE ACETYLTRANSFERASE"/>
    <property type="match status" value="1"/>
</dbReference>
<dbReference type="SUPFAM" id="SSF55729">
    <property type="entry name" value="Acyl-CoA N-acyltransferases (Nat)"/>
    <property type="match status" value="1"/>
</dbReference>
<dbReference type="Proteomes" id="UP001596395">
    <property type="component" value="Unassembled WGS sequence"/>
</dbReference>
<dbReference type="PROSITE" id="PS51186">
    <property type="entry name" value="GNAT"/>
    <property type="match status" value="1"/>
</dbReference>
<dbReference type="PANTHER" id="PTHR43441:SF2">
    <property type="entry name" value="FAMILY ACETYLTRANSFERASE, PUTATIVE (AFU_ORTHOLOGUE AFUA_7G00850)-RELATED"/>
    <property type="match status" value="1"/>
</dbReference>
<reference evidence="2 3" key="1">
    <citation type="journal article" date="2019" name="Int. J. Syst. Evol. Microbiol.">
        <title>The Global Catalogue of Microorganisms (GCM) 10K type strain sequencing project: providing services to taxonomists for standard genome sequencing and annotation.</title>
        <authorList>
            <consortium name="The Broad Institute Genomics Platform"/>
            <consortium name="The Broad Institute Genome Sequencing Center for Infectious Disease"/>
            <person name="Wu L."/>
            <person name="Ma J."/>
        </authorList>
    </citation>
    <scope>NUCLEOTIDE SEQUENCE [LARGE SCALE GENOMIC DNA]</scope>
    <source>
        <strain evidence="2 3">GX26</strain>
    </source>
</reference>
<feature type="domain" description="N-acetyltransferase" evidence="1">
    <location>
        <begin position="12"/>
        <end position="173"/>
    </location>
</feature>
<evidence type="ECO:0000313" key="2">
    <source>
        <dbReference type="EMBL" id="MFC6953170.1"/>
    </source>
</evidence>
<protein>
    <submittedName>
        <fullName evidence="2">GNAT family protein</fullName>
    </submittedName>
</protein>
<name>A0ABD5VC78_9EURY</name>
<dbReference type="EMBL" id="JBHSXN010000002">
    <property type="protein sequence ID" value="MFC6953170.1"/>
    <property type="molecule type" value="Genomic_DNA"/>
</dbReference>
<dbReference type="Gene3D" id="3.40.630.30">
    <property type="match status" value="1"/>
</dbReference>
<dbReference type="AlphaFoldDB" id="A0ABD5VC78"/>
<dbReference type="RefSeq" id="WP_336350136.1">
    <property type="nucleotide sequence ID" value="NZ_JAZAQL010000002.1"/>
</dbReference>
<dbReference type="Pfam" id="PF13302">
    <property type="entry name" value="Acetyltransf_3"/>
    <property type="match status" value="1"/>
</dbReference>
<dbReference type="InterPro" id="IPR051908">
    <property type="entry name" value="Ribosomal_N-acetyltransferase"/>
</dbReference>